<organism evidence="2 3">
    <name type="scientific">Venturia effusa</name>
    <dbReference type="NCBI Taxonomy" id="50376"/>
    <lineage>
        <taxon>Eukaryota</taxon>
        <taxon>Fungi</taxon>
        <taxon>Dikarya</taxon>
        <taxon>Ascomycota</taxon>
        <taxon>Pezizomycotina</taxon>
        <taxon>Dothideomycetes</taxon>
        <taxon>Pleosporomycetidae</taxon>
        <taxon>Venturiales</taxon>
        <taxon>Venturiaceae</taxon>
        <taxon>Venturia</taxon>
    </lineage>
</organism>
<dbReference type="AlphaFoldDB" id="A0A517LL63"/>
<proteinExistence type="predicted"/>
<evidence type="ECO:0000313" key="2">
    <source>
        <dbReference type="EMBL" id="QDS76382.1"/>
    </source>
</evidence>
<gene>
    <name evidence="2" type="ORF">FKW77_003494</name>
</gene>
<reference evidence="2 3" key="1">
    <citation type="submission" date="2019-07" db="EMBL/GenBank/DDBJ databases">
        <title>Finished genome of Venturia effusa.</title>
        <authorList>
            <person name="Young C.A."/>
            <person name="Cox M.P."/>
            <person name="Ganley A.R.D."/>
            <person name="David W.J."/>
        </authorList>
    </citation>
    <scope>NUCLEOTIDE SEQUENCE [LARGE SCALE GENOMIC DNA]</scope>
    <source>
        <strain evidence="3">albino</strain>
    </source>
</reference>
<evidence type="ECO:0000256" key="1">
    <source>
        <dbReference type="SAM" id="MobiDB-lite"/>
    </source>
</evidence>
<evidence type="ECO:0000313" key="3">
    <source>
        <dbReference type="Proteomes" id="UP000316270"/>
    </source>
</evidence>
<dbReference type="EMBL" id="CP042199">
    <property type="protein sequence ID" value="QDS76382.1"/>
    <property type="molecule type" value="Genomic_DNA"/>
</dbReference>
<dbReference type="STRING" id="50376.A0A517LL63"/>
<dbReference type="Proteomes" id="UP000316270">
    <property type="component" value="Chromosome 15"/>
</dbReference>
<dbReference type="OrthoDB" id="4187154at2759"/>
<name>A0A517LL63_9PEZI</name>
<feature type="region of interest" description="Disordered" evidence="1">
    <location>
        <begin position="177"/>
        <end position="200"/>
    </location>
</feature>
<keyword evidence="3" id="KW-1185">Reference proteome</keyword>
<sequence length="599" mass="66778">MSAELDLGKLCLTLAKSELEVHSTTTVFCSRPEIEAQSDRAARLTVDLHTLKHSWVQRGRGLQLRVKVLVEGRPLIPGQLHTLTNVLYKAKIWPQLGLKASSTMSTQDLSDCSSSEPIIVALSYDAHLREQSKDTVHRLCYTIPVADVAPPADFRVLELDAVQLELNIRRRVSMKKQRKHKEAVQDVEYGSGGSNSLQSSLSSEPLLLTTASEAVTLPECLIDSGYESLFSTQTSYDEGIGDMLLTGAQRIEDDEDDMLDVPAALTPSRTGANPYMQTSTEFVPATVKVDKPKKRSASVHDASDDVAPMMIPSDCITSVVDAVLRLSIEEKPWRLRQGLRVESNSIFSPLSGICPSLWCPGYLQEIAIRAPLLPTVAHALSHSIYTNAKSPTLKYKLRTLLYYGTDDADGEADEEDMTIRERDEITPNTRFKLMSALLWQVMQGRLHRPNAARRLKNLAHGLEASNEHEEDVHGLLTDIDGFAATHTSNDFMFDDDDEEEDEEDEEEDMMDYADLDENFDDDVLFDNADYPRRIAGGDEEDMLQHHMAVEPGKQDGHDLLLQDNTALDKAEHGHEDLFAGCEIRIALDEDDLFLQDLDG</sequence>
<accession>A0A517LL63</accession>
<protein>
    <submittedName>
        <fullName evidence="2">Uncharacterized protein</fullName>
    </submittedName>
</protein>